<keyword evidence="1" id="KW-0472">Membrane</keyword>
<feature type="transmembrane region" description="Helical" evidence="1">
    <location>
        <begin position="21"/>
        <end position="43"/>
    </location>
</feature>
<keyword evidence="1" id="KW-0812">Transmembrane</keyword>
<dbReference type="AlphaFoldDB" id="C8ZEE9"/>
<accession>C8ZEE9</accession>
<dbReference type="EMBL" id="FN393082">
    <property type="protein sequence ID" value="CAY81765.1"/>
    <property type="molecule type" value="Genomic_DNA"/>
</dbReference>
<evidence type="ECO:0000313" key="2">
    <source>
        <dbReference type="EMBL" id="CAY81765.1"/>
    </source>
</evidence>
<reference evidence="2 3" key="1">
    <citation type="journal article" date="2009" name="Proc. Natl. Acad. Sci. U.S.A.">
        <title>Eukaryote-to-eukaryote gene transfer events revealed by the genome sequence of the wine yeast Saccharomyces cerevisiae EC1118.</title>
        <authorList>
            <person name="Novo M."/>
            <person name="Bigey F."/>
            <person name="Beyne E."/>
            <person name="Galeote V."/>
            <person name="Gavory F."/>
            <person name="Mallet S."/>
            <person name="Cambot B."/>
            <person name="Legras J.L."/>
            <person name="Wincker P."/>
            <person name="Casaregola S."/>
            <person name="Dequin S."/>
        </authorList>
    </citation>
    <scope>NUCLEOTIDE SEQUENCE [LARGE SCALE GENOMIC DNA]</scope>
    <source>
        <strain evidence="3">Lalvin EC1118 / Prise de mousse</strain>
    </source>
</reference>
<dbReference type="Proteomes" id="UP000000286">
    <property type="component" value="Chromosome XIII"/>
</dbReference>
<dbReference type="HOGENOM" id="CLU_1993896_0_0_1"/>
<protein>
    <submittedName>
        <fullName evidence="2">EC1118_1M3_0903p</fullName>
    </submittedName>
</protein>
<name>C8ZEE9_YEAS8</name>
<evidence type="ECO:0000256" key="1">
    <source>
        <dbReference type="SAM" id="Phobius"/>
    </source>
</evidence>
<organism evidence="2 3">
    <name type="scientific">Saccharomyces cerevisiae (strain Lalvin EC1118 / Prise de mousse)</name>
    <name type="common">Baker's yeast</name>
    <dbReference type="NCBI Taxonomy" id="643680"/>
    <lineage>
        <taxon>Eukaryota</taxon>
        <taxon>Fungi</taxon>
        <taxon>Dikarya</taxon>
        <taxon>Ascomycota</taxon>
        <taxon>Saccharomycotina</taxon>
        <taxon>Saccharomycetes</taxon>
        <taxon>Saccharomycetales</taxon>
        <taxon>Saccharomycetaceae</taxon>
        <taxon>Saccharomyces</taxon>
    </lineage>
</organism>
<evidence type="ECO:0000313" key="3">
    <source>
        <dbReference type="Proteomes" id="UP000000286"/>
    </source>
</evidence>
<feature type="transmembrane region" description="Helical" evidence="1">
    <location>
        <begin position="55"/>
        <end position="74"/>
    </location>
</feature>
<proteinExistence type="predicted"/>
<keyword evidence="1" id="KW-1133">Transmembrane helix</keyword>
<sequence>MAGTLFIILRFVDTTLPSSRVYCVRSLEVSVAVELAAATVLAFESIEVVDDCGRSVLFSIILIAAFICSVFLIASEDIAGSRRSTGSCVTLWEGRNISFCLYRSNWLNTVPVGYIFFLRKNRSLD</sequence>
<gene>
    <name evidence="2" type="ORF">EC1118_1M3_0903g</name>
</gene>